<dbReference type="Gene3D" id="3.40.190.10">
    <property type="entry name" value="Periplasmic binding protein-like II"/>
    <property type="match status" value="1"/>
</dbReference>
<protein>
    <recommendedName>
        <fullName evidence="5">ABC transporter, solute-binding protein</fullName>
    </recommendedName>
</protein>
<feature type="signal peptide" evidence="2">
    <location>
        <begin position="1"/>
        <end position="21"/>
    </location>
</feature>
<evidence type="ECO:0000256" key="2">
    <source>
        <dbReference type="SAM" id="SignalP"/>
    </source>
</evidence>
<evidence type="ECO:0000313" key="3">
    <source>
        <dbReference type="EMBL" id="EEG55463.1"/>
    </source>
</evidence>
<feature type="chain" id="PRO_5039570174" description="ABC transporter, solute-binding protein" evidence="2">
    <location>
        <begin position="22"/>
        <end position="752"/>
    </location>
</feature>
<accession>C0CZL5</accession>
<feature type="region of interest" description="Disordered" evidence="1">
    <location>
        <begin position="29"/>
        <end position="52"/>
    </location>
</feature>
<keyword evidence="4" id="KW-1185">Reference proteome</keyword>
<evidence type="ECO:0000313" key="4">
    <source>
        <dbReference type="Proteomes" id="UP000004756"/>
    </source>
</evidence>
<dbReference type="SUPFAM" id="SSF101898">
    <property type="entry name" value="NHL repeat"/>
    <property type="match status" value="1"/>
</dbReference>
<dbReference type="Proteomes" id="UP000004756">
    <property type="component" value="Unassembled WGS sequence"/>
</dbReference>
<dbReference type="EMBL" id="ACCJ01000143">
    <property type="protein sequence ID" value="EEG55463.1"/>
    <property type="molecule type" value="Genomic_DNA"/>
</dbReference>
<gene>
    <name evidence="3" type="ORF">CLOSTASPAR_02441</name>
</gene>
<reference evidence="3 4" key="1">
    <citation type="submission" date="2009-01" db="EMBL/GenBank/DDBJ databases">
        <authorList>
            <person name="Fulton L."/>
            <person name="Clifton S."/>
            <person name="Fulton B."/>
            <person name="Xu J."/>
            <person name="Minx P."/>
            <person name="Pepin K.H."/>
            <person name="Johnson M."/>
            <person name="Bhonagiri V."/>
            <person name="Nash W.E."/>
            <person name="Mardis E.R."/>
            <person name="Wilson R.K."/>
        </authorList>
    </citation>
    <scope>NUCLEOTIDE SEQUENCE [LARGE SCALE GENOMIC DNA]</scope>
    <source>
        <strain evidence="3 4">DSM 15981</strain>
    </source>
</reference>
<dbReference type="RefSeq" id="WP_007710590.1">
    <property type="nucleotide sequence ID" value="NZ_CP102272.1"/>
</dbReference>
<dbReference type="AlphaFoldDB" id="C0CZL5"/>
<comment type="caution">
    <text evidence="3">The sequence shown here is derived from an EMBL/GenBank/DDBJ whole genome shotgun (WGS) entry which is preliminary data.</text>
</comment>
<sequence length="752" mass="82667">MMKKRWMCALLAAGMLANVLSGCGQSSFTETQGTTDAGTKPQAQEGDSVPMGRYVEGEIELPGESREDICDIIQNENGSLELYTKKDNEIRRYTFEGQEWKREEKSLMEGLEVPYNFHIIVGGDGSRYALYPLSNGYRFCLMKLSEDGEPQELLEELLSEKRDNGSYKHYPDFAGVTPEGNILLSLRDMTRVYTPEGEPVMEVPQTSCSSDWKNASYLKGNEYLTIGENGYIRYDVSETKGQLMEEIAYQQGNSDQYAAVAPDKDGGFFMANPKGIHHIGQGGSIWETVVDGELNSLSQPSAYITKLFVGSEDDFYVWINSAGTDMIKHYTYDPEIPSVPGKTLTVYGLDLGSAETVRQAASMFQLAHPDVRVELIDGQTEAGSTTVSDTIRALNTELLSGNGADVLVLDGLPADAYMEKGVLLDLRETLKPMLEANEFGENITGPFTAADGGIYRIPARMTLMTVYGDPEALASLKTMEDVRSYQSDPSHLPLRPRTTYENLLRHVFMLYSREIVDGESGMLRPGKVAELLETVKVLGEANDSRASFDESDEGEIHFYYNTSMKSQGLPGDESIELQRGDICAAIESVDGMYSLMLPLAVADQLGCEMEGYNASYMPSQMLGINRSGGQIGLAEEFVRFVLGDQVQDSDLMDGLPVNKKAAAHWASEDWGNPELSIAVSGGDGYSLAGTFPTAEQRRHIFALAEAADQPILADRVLLDIIMAETKGFFDGTLSLEQAAQNAESKANLYFAE</sequence>
<dbReference type="SUPFAM" id="SSF53850">
    <property type="entry name" value="Periplasmic binding protein-like II"/>
    <property type="match status" value="1"/>
</dbReference>
<keyword evidence="2" id="KW-0732">Signal</keyword>
<name>C0CZL5_9FIRM</name>
<evidence type="ECO:0000256" key="1">
    <source>
        <dbReference type="SAM" id="MobiDB-lite"/>
    </source>
</evidence>
<organism evidence="3 4">
    <name type="scientific">[Clostridium] asparagiforme DSM 15981</name>
    <dbReference type="NCBI Taxonomy" id="518636"/>
    <lineage>
        <taxon>Bacteria</taxon>
        <taxon>Bacillati</taxon>
        <taxon>Bacillota</taxon>
        <taxon>Clostridia</taxon>
        <taxon>Lachnospirales</taxon>
        <taxon>Lachnospiraceae</taxon>
        <taxon>Enterocloster</taxon>
    </lineage>
</organism>
<proteinExistence type="predicted"/>
<dbReference type="PROSITE" id="PS51257">
    <property type="entry name" value="PROKAR_LIPOPROTEIN"/>
    <property type="match status" value="1"/>
</dbReference>
<reference evidence="3 4" key="2">
    <citation type="submission" date="2009-02" db="EMBL/GenBank/DDBJ databases">
        <title>Draft genome sequence of Clostridium asparagiforme (DSM 15981).</title>
        <authorList>
            <person name="Sudarsanam P."/>
            <person name="Ley R."/>
            <person name="Guruge J."/>
            <person name="Turnbaugh P.J."/>
            <person name="Mahowald M."/>
            <person name="Liep D."/>
            <person name="Gordon J."/>
        </authorList>
    </citation>
    <scope>NUCLEOTIDE SEQUENCE [LARGE SCALE GENOMIC DNA]</scope>
    <source>
        <strain evidence="3 4">DSM 15981</strain>
    </source>
</reference>
<dbReference type="HOGENOM" id="CLU_020013_0_0_9"/>
<evidence type="ECO:0008006" key="5">
    <source>
        <dbReference type="Google" id="ProtNLM"/>
    </source>
</evidence>